<dbReference type="VEuPathDB" id="TriTrypDB:Tc_MARK_5373"/>
<feature type="signal peptide" evidence="2">
    <location>
        <begin position="1"/>
        <end position="26"/>
    </location>
</feature>
<dbReference type="VEuPathDB" id="TriTrypDB:TcBrA4_0164860"/>
<comment type="caution">
    <text evidence="3">The sequence shown here is derived from an EMBL/GenBank/DDBJ whole genome shotgun (WGS) entry which is preliminary data.</text>
</comment>
<name>A0A2V2WLR7_TRYCR</name>
<dbReference type="AlphaFoldDB" id="A0A2V2WLR7"/>
<reference evidence="3 4" key="1">
    <citation type="journal article" date="2018" name="Microb. Genom.">
        <title>Expanding an expanded genome: long-read sequencing of Trypanosoma cruzi.</title>
        <authorList>
            <person name="Berna L."/>
            <person name="Rodriguez M."/>
            <person name="Chiribao M.L."/>
            <person name="Parodi-Talice A."/>
            <person name="Pita S."/>
            <person name="Rijo G."/>
            <person name="Alvarez-Valin F."/>
            <person name="Robello C."/>
        </authorList>
    </citation>
    <scope>NUCLEOTIDE SEQUENCE [LARGE SCALE GENOMIC DNA]</scope>
    <source>
        <strain evidence="3 4">TCC</strain>
    </source>
</reference>
<feature type="region of interest" description="Disordered" evidence="1">
    <location>
        <begin position="79"/>
        <end position="241"/>
    </location>
</feature>
<dbReference type="VEuPathDB" id="TriTrypDB:TcCLB.508495.200"/>
<feature type="compositionally biased region" description="Basic and acidic residues" evidence="1">
    <location>
        <begin position="104"/>
        <end position="114"/>
    </location>
</feature>
<dbReference type="VEuPathDB" id="TriTrypDB:TCDM_13491"/>
<feature type="compositionally biased region" description="Polar residues" evidence="1">
    <location>
        <begin position="115"/>
        <end position="127"/>
    </location>
</feature>
<feature type="compositionally biased region" description="Low complexity" evidence="1">
    <location>
        <begin position="215"/>
        <end position="241"/>
    </location>
</feature>
<organism evidence="3 4">
    <name type="scientific">Trypanosoma cruzi</name>
    <dbReference type="NCBI Taxonomy" id="5693"/>
    <lineage>
        <taxon>Eukaryota</taxon>
        <taxon>Discoba</taxon>
        <taxon>Euglenozoa</taxon>
        <taxon>Kinetoplastea</taxon>
        <taxon>Metakinetoplastina</taxon>
        <taxon>Trypanosomatida</taxon>
        <taxon>Trypanosomatidae</taxon>
        <taxon>Trypanosoma</taxon>
        <taxon>Schizotrypanum</taxon>
    </lineage>
</organism>
<dbReference type="VEuPathDB" id="TriTrypDB:C4B63_11g250"/>
<dbReference type="VEuPathDB" id="TriTrypDB:TcCLB.506667.70"/>
<feature type="compositionally biased region" description="Polar residues" evidence="1">
    <location>
        <begin position="200"/>
        <end position="214"/>
    </location>
</feature>
<evidence type="ECO:0000313" key="4">
    <source>
        <dbReference type="Proteomes" id="UP000246078"/>
    </source>
</evidence>
<sequence length="278" mass="27565">MMMTCRLLCALLVLALCCCPSVCVMASESKPHQDVPSVQTTPLRQPDLGASSSNPQTHTVLVTGIDGAAAQAGLVVAGQGSGTRTDTGKGAGGMAGTPGIPENSAEHPRSENEKSQGTSSGNGTVQNPGEKDTPGLKNPGGGEQTSGRTGDSEKGTDLGPALPDGSDTTSLELSTKQEPSGSGESGGSGGPANPVPQIGTVGSVSSQIQKENALSTTTTTTTTAPQAPSTTTTTEASTTTTTRALSRLREIDGSLSSSAWVCAPLLLAVSALACTAVG</sequence>
<dbReference type="VEuPathDB" id="TriTrypDB:TcCLB.511183.210"/>
<feature type="chain" id="PRO_5016052736" evidence="2">
    <location>
        <begin position="27"/>
        <end position="278"/>
    </location>
</feature>
<dbReference type="VEuPathDB" id="TriTrypDB:TcCL_NonESM12595"/>
<dbReference type="VEuPathDB" id="TriTrypDB:ECC02_011546"/>
<dbReference type="Pfam" id="PF01456">
    <property type="entry name" value="Mucin"/>
    <property type="match status" value="1"/>
</dbReference>
<proteinExistence type="predicted"/>
<evidence type="ECO:0000313" key="3">
    <source>
        <dbReference type="EMBL" id="PWV08753.1"/>
    </source>
</evidence>
<gene>
    <name evidence="3" type="ORF">C3747_86g9</name>
</gene>
<accession>A0A2V2WLR7</accession>
<dbReference type="InterPro" id="IPR000458">
    <property type="entry name" value="Tryp_mucin"/>
</dbReference>
<dbReference type="VEuPathDB" id="TriTrypDB:TCSYLVIO_007944"/>
<protein>
    <submittedName>
        <fullName evidence="3">Putative mucin TcMUCII</fullName>
    </submittedName>
</protein>
<evidence type="ECO:0000256" key="2">
    <source>
        <dbReference type="SAM" id="SignalP"/>
    </source>
</evidence>
<keyword evidence="2" id="KW-0732">Signal</keyword>
<dbReference type="EMBL" id="PRFC01000086">
    <property type="protein sequence ID" value="PWV08753.1"/>
    <property type="molecule type" value="Genomic_DNA"/>
</dbReference>
<feature type="region of interest" description="Disordered" evidence="1">
    <location>
        <begin position="29"/>
        <end position="58"/>
    </location>
</feature>
<evidence type="ECO:0000256" key="1">
    <source>
        <dbReference type="SAM" id="MobiDB-lite"/>
    </source>
</evidence>
<dbReference type="VEuPathDB" id="TriTrypDB:C3747_86g9"/>
<dbReference type="VEuPathDB" id="TriTrypDB:BCY84_00548"/>
<dbReference type="VEuPathDB" id="TriTrypDB:TcYC6_0153700"/>
<feature type="compositionally biased region" description="Polar residues" evidence="1">
    <location>
        <begin position="166"/>
        <end position="177"/>
    </location>
</feature>
<dbReference type="Proteomes" id="UP000246078">
    <property type="component" value="Unassembled WGS sequence"/>
</dbReference>